<sequence length="87" mass="9358">MMIAAGTGALANHVDFAFVGEQVSGDSSASDPVFTHRPNARLALLASVFCTVRSVFERGLFDTETYAMQKQLGLMCNVSIKIIMVSD</sequence>
<gene>
    <name evidence="1" type="ORF">ACFQ4G_15020</name>
</gene>
<reference evidence="2" key="1">
    <citation type="journal article" date="2019" name="Int. J. Syst. Evol. Microbiol.">
        <title>The Global Catalogue of Microorganisms (GCM) 10K type strain sequencing project: providing services to taxonomists for standard genome sequencing and annotation.</title>
        <authorList>
            <consortium name="The Broad Institute Genomics Platform"/>
            <consortium name="The Broad Institute Genome Sequencing Center for Infectious Disease"/>
            <person name="Wu L."/>
            <person name="Ma J."/>
        </authorList>
    </citation>
    <scope>NUCLEOTIDE SEQUENCE [LARGE SCALE GENOMIC DNA]</scope>
    <source>
        <strain evidence="2">CCUG 56108</strain>
    </source>
</reference>
<organism evidence="1 2">
    <name type="scientific">Methylobacterium marchantiae</name>
    <dbReference type="NCBI Taxonomy" id="600331"/>
    <lineage>
        <taxon>Bacteria</taxon>
        <taxon>Pseudomonadati</taxon>
        <taxon>Pseudomonadota</taxon>
        <taxon>Alphaproteobacteria</taxon>
        <taxon>Hyphomicrobiales</taxon>
        <taxon>Methylobacteriaceae</taxon>
        <taxon>Methylobacterium</taxon>
    </lineage>
</organism>
<accession>A0ABW3X1Y2</accession>
<name>A0ABW3X1Y2_9HYPH</name>
<dbReference type="RefSeq" id="WP_238205272.1">
    <property type="nucleotide sequence ID" value="NZ_JBHTND010000020.1"/>
</dbReference>
<dbReference type="EMBL" id="JBHTND010000020">
    <property type="protein sequence ID" value="MFD1302884.1"/>
    <property type="molecule type" value="Genomic_DNA"/>
</dbReference>
<keyword evidence="2" id="KW-1185">Reference proteome</keyword>
<evidence type="ECO:0000313" key="1">
    <source>
        <dbReference type="EMBL" id="MFD1302884.1"/>
    </source>
</evidence>
<comment type="caution">
    <text evidence="1">The sequence shown here is derived from an EMBL/GenBank/DDBJ whole genome shotgun (WGS) entry which is preliminary data.</text>
</comment>
<protein>
    <submittedName>
        <fullName evidence="1">Uncharacterized protein</fullName>
    </submittedName>
</protein>
<proteinExistence type="predicted"/>
<dbReference type="Proteomes" id="UP001597176">
    <property type="component" value="Unassembled WGS sequence"/>
</dbReference>
<evidence type="ECO:0000313" key="2">
    <source>
        <dbReference type="Proteomes" id="UP001597176"/>
    </source>
</evidence>